<feature type="domain" description="Fumarate lyase N-terminal" evidence="2">
    <location>
        <begin position="13"/>
        <end position="343"/>
    </location>
</feature>
<dbReference type="GO" id="GO:0006531">
    <property type="term" value="P:aspartate metabolic process"/>
    <property type="evidence" value="ECO:0007669"/>
    <property type="project" value="TreeGrafter"/>
</dbReference>
<keyword evidence="4" id="KW-1185">Reference proteome</keyword>
<dbReference type="GO" id="GO:0005829">
    <property type="term" value="C:cytosol"/>
    <property type="evidence" value="ECO:0007669"/>
    <property type="project" value="TreeGrafter"/>
</dbReference>
<protein>
    <submittedName>
        <fullName evidence="3">Aspartate ammonia-lyase</fullName>
    </submittedName>
</protein>
<evidence type="ECO:0000256" key="1">
    <source>
        <dbReference type="ARBA" id="ARBA00023239"/>
    </source>
</evidence>
<evidence type="ECO:0000313" key="4">
    <source>
        <dbReference type="Proteomes" id="UP000316330"/>
    </source>
</evidence>
<dbReference type="GO" id="GO:0008797">
    <property type="term" value="F:aspartate ammonia-lyase activity"/>
    <property type="evidence" value="ECO:0007669"/>
    <property type="project" value="TreeGrafter"/>
</dbReference>
<organism evidence="3 4">
    <name type="scientific">Cohnella terricola</name>
    <dbReference type="NCBI Taxonomy" id="1289167"/>
    <lineage>
        <taxon>Bacteria</taxon>
        <taxon>Bacillati</taxon>
        <taxon>Bacillota</taxon>
        <taxon>Bacilli</taxon>
        <taxon>Bacillales</taxon>
        <taxon>Paenibacillaceae</taxon>
        <taxon>Cohnella</taxon>
    </lineage>
</organism>
<dbReference type="SUPFAM" id="SSF48557">
    <property type="entry name" value="L-aspartase-like"/>
    <property type="match status" value="1"/>
</dbReference>
<reference evidence="3 4" key="1">
    <citation type="submission" date="2019-07" db="EMBL/GenBank/DDBJ databases">
        <authorList>
            <person name="Kim J."/>
        </authorList>
    </citation>
    <scope>NUCLEOTIDE SEQUENCE [LARGE SCALE GENOMIC DNA]</scope>
    <source>
        <strain evidence="3 4">G13</strain>
    </source>
</reference>
<dbReference type="PANTHER" id="PTHR42696:SF2">
    <property type="entry name" value="ASPARTATE AMMONIA-LYASE"/>
    <property type="match status" value="1"/>
</dbReference>
<dbReference type="InterPro" id="IPR000362">
    <property type="entry name" value="Fumarate_lyase_fam"/>
</dbReference>
<dbReference type="Gene3D" id="1.20.200.10">
    <property type="entry name" value="Fumarase/aspartase (Central domain)"/>
    <property type="match status" value="1"/>
</dbReference>
<name>A0A559JC15_9BACL</name>
<gene>
    <name evidence="3" type="ORF">FPZ45_18955</name>
</gene>
<dbReference type="EMBL" id="VNJJ01000012">
    <property type="protein sequence ID" value="TVX97412.1"/>
    <property type="molecule type" value="Genomic_DNA"/>
</dbReference>
<evidence type="ECO:0000313" key="3">
    <source>
        <dbReference type="EMBL" id="TVX97412.1"/>
    </source>
</evidence>
<dbReference type="InterPro" id="IPR022761">
    <property type="entry name" value="Fumarate_lyase_N"/>
</dbReference>
<dbReference type="InterPro" id="IPR051546">
    <property type="entry name" value="Aspartate_Ammonia-Lyase"/>
</dbReference>
<dbReference type="PANTHER" id="PTHR42696">
    <property type="entry name" value="ASPARTATE AMMONIA-LYASE"/>
    <property type="match status" value="1"/>
</dbReference>
<evidence type="ECO:0000259" key="2">
    <source>
        <dbReference type="Pfam" id="PF00206"/>
    </source>
</evidence>
<dbReference type="AlphaFoldDB" id="A0A559JC15"/>
<sequence>MGVSRYEKDAFGTVELPDEVLYGVQTRRSADNLSFSGRTLAAYPGFIAALSEVKRAAARANERAGHLPRALAQAIERACDEVRLGCHDGQFIVDPFHGGGGIGSNMNMNEVVANLANEMLDGQIGEYAPVHPADHVNASQSTSDACHTALRIAVVRDGKKLLAELARLIQAMETKRSELAEVPTITRTCMQDGMPDTLGTMFGGYAHGLKRRTERLAVSVESLNAVNLGGTVIGSGVGAPDAYRERVLGVLQEVTGLRLRHREDLYDAAQNIDDLAAVSAELALLSSVLIKIAKDLRLLSSGPEAGFGELRLPAVQAGSSFFPGKINPVVPETLVQCGLQVIGLDRTVQGALEHGELNLNVWEGFAGFNVLDMIGMLERASGKFTDLCVIGIEANNARCQELSRTFIPAVVALKEKHGYSQVGQWLKEKSKDEVRAIYEREVGRG</sequence>
<dbReference type="InterPro" id="IPR008948">
    <property type="entry name" value="L-Aspartase-like"/>
</dbReference>
<dbReference type="PRINTS" id="PR00149">
    <property type="entry name" value="FUMRATELYASE"/>
</dbReference>
<dbReference type="InterPro" id="IPR024083">
    <property type="entry name" value="Fumarase/histidase_N"/>
</dbReference>
<proteinExistence type="predicted"/>
<keyword evidence="1 3" id="KW-0456">Lyase</keyword>
<dbReference type="Pfam" id="PF00206">
    <property type="entry name" value="Lyase_1"/>
    <property type="match status" value="1"/>
</dbReference>
<dbReference type="Gene3D" id="1.10.275.10">
    <property type="entry name" value="Fumarase/aspartase (N-terminal domain)"/>
    <property type="match status" value="1"/>
</dbReference>
<comment type="caution">
    <text evidence="3">The sequence shown here is derived from an EMBL/GenBank/DDBJ whole genome shotgun (WGS) entry which is preliminary data.</text>
</comment>
<dbReference type="OrthoDB" id="9802809at2"/>
<dbReference type="Proteomes" id="UP000316330">
    <property type="component" value="Unassembled WGS sequence"/>
</dbReference>
<accession>A0A559JC15</accession>